<dbReference type="GO" id="GO:0015074">
    <property type="term" value="P:DNA integration"/>
    <property type="evidence" value="ECO:0007669"/>
    <property type="project" value="InterPro"/>
</dbReference>
<accession>A0A377KLH7</accession>
<gene>
    <name evidence="4" type="ORF">NCTC8129_02263</name>
</gene>
<dbReference type="PROSITE" id="PS51900">
    <property type="entry name" value="CB"/>
    <property type="match status" value="1"/>
</dbReference>
<evidence type="ECO:0000313" key="4">
    <source>
        <dbReference type="EMBL" id="STP30028.1"/>
    </source>
</evidence>
<proteinExistence type="predicted"/>
<evidence type="ECO:0000313" key="5">
    <source>
        <dbReference type="Proteomes" id="UP000254070"/>
    </source>
</evidence>
<dbReference type="InterPro" id="IPR004107">
    <property type="entry name" value="Integrase_SAM-like_N"/>
</dbReference>
<evidence type="ECO:0000259" key="3">
    <source>
        <dbReference type="PROSITE" id="PS51900"/>
    </source>
</evidence>
<organism evidence="4 5">
    <name type="scientific">Enterococcus durans</name>
    <dbReference type="NCBI Taxonomy" id="53345"/>
    <lineage>
        <taxon>Bacteria</taxon>
        <taxon>Bacillati</taxon>
        <taxon>Bacillota</taxon>
        <taxon>Bacilli</taxon>
        <taxon>Lactobacillales</taxon>
        <taxon>Enterococcaceae</taxon>
        <taxon>Enterococcus</taxon>
    </lineage>
</organism>
<dbReference type="InterPro" id="IPR011010">
    <property type="entry name" value="DNA_brk_join_enz"/>
</dbReference>
<feature type="domain" description="Core-binding (CB)" evidence="3">
    <location>
        <begin position="1"/>
        <end position="89"/>
    </location>
</feature>
<keyword evidence="1 2" id="KW-0238">DNA-binding</keyword>
<evidence type="ECO:0000256" key="1">
    <source>
        <dbReference type="ARBA" id="ARBA00023125"/>
    </source>
</evidence>
<dbReference type="Proteomes" id="UP000254070">
    <property type="component" value="Unassembled WGS sequence"/>
</dbReference>
<dbReference type="Pfam" id="PF02899">
    <property type="entry name" value="Phage_int_SAM_1"/>
    <property type="match status" value="1"/>
</dbReference>
<sequence>MQNFRLGELLEKMLYNEKARGISQKTLKKHHKFLKRFFEFLKKEQIYFLEDVKSKSIREFMLMKLDEGCAKTYVNSHLRSIRAYFKYCARRHI</sequence>
<name>A0A377KLH7_9ENTE</name>
<evidence type="ECO:0000256" key="2">
    <source>
        <dbReference type="PROSITE-ProRule" id="PRU01248"/>
    </source>
</evidence>
<dbReference type="InterPro" id="IPR010998">
    <property type="entry name" value="Integrase_recombinase_N"/>
</dbReference>
<dbReference type="InterPro" id="IPR044068">
    <property type="entry name" value="CB"/>
</dbReference>
<protein>
    <submittedName>
        <fullName evidence="4">Integrase, recombinase XerD</fullName>
    </submittedName>
</protein>
<dbReference type="GO" id="GO:0003677">
    <property type="term" value="F:DNA binding"/>
    <property type="evidence" value="ECO:0007669"/>
    <property type="project" value="UniProtKB-UniRule"/>
</dbReference>
<dbReference type="SUPFAM" id="SSF56349">
    <property type="entry name" value="DNA breaking-rejoining enzymes"/>
    <property type="match status" value="1"/>
</dbReference>
<dbReference type="AlphaFoldDB" id="A0A377KLH7"/>
<reference evidence="4 5" key="1">
    <citation type="submission" date="2018-06" db="EMBL/GenBank/DDBJ databases">
        <authorList>
            <consortium name="Pathogen Informatics"/>
            <person name="Doyle S."/>
        </authorList>
    </citation>
    <scope>NUCLEOTIDE SEQUENCE [LARGE SCALE GENOMIC DNA]</scope>
    <source>
        <strain evidence="4 5">NCTC8129</strain>
    </source>
</reference>
<dbReference type="Gene3D" id="1.10.150.130">
    <property type="match status" value="1"/>
</dbReference>
<dbReference type="EMBL" id="UGIF01000002">
    <property type="protein sequence ID" value="STP30028.1"/>
    <property type="molecule type" value="Genomic_DNA"/>
</dbReference>